<organism evidence="2 3">
    <name type="scientific">Pontibacter lucknowensis</name>
    <dbReference type="NCBI Taxonomy" id="1077936"/>
    <lineage>
        <taxon>Bacteria</taxon>
        <taxon>Pseudomonadati</taxon>
        <taxon>Bacteroidota</taxon>
        <taxon>Cytophagia</taxon>
        <taxon>Cytophagales</taxon>
        <taxon>Hymenobacteraceae</taxon>
        <taxon>Pontibacter</taxon>
    </lineage>
</organism>
<dbReference type="EMBL" id="FTNM01000002">
    <property type="protein sequence ID" value="SIQ83840.1"/>
    <property type="molecule type" value="Genomic_DNA"/>
</dbReference>
<keyword evidence="3" id="KW-1185">Reference proteome</keyword>
<proteinExistence type="predicted"/>
<evidence type="ECO:0008006" key="4">
    <source>
        <dbReference type="Google" id="ProtNLM"/>
    </source>
</evidence>
<name>A0A1N6W1B3_9BACT</name>
<dbReference type="AlphaFoldDB" id="A0A1N6W1B3"/>
<accession>A0A1N6W1B3</accession>
<sequence length="206" mass="22822">MNKLRFVMMWCLLLGILVSCGDKDDDASPAAAVELDYLPDTKGSTWNYGGTNPYSLTATGNTKVVDGKTYSEFETKQGNETRKSYLLKEKGVYTGIGMDPSLSNDISLTFLKEETPVGKAWYQTNTINGFETKMTFTIIAKDITKTVEGKTYKEVIHVQAKTSVIFMDMEIDSGVNTNYYWAKGVGLILTDAGQHGNIPLMTYSIK</sequence>
<evidence type="ECO:0000256" key="1">
    <source>
        <dbReference type="SAM" id="SignalP"/>
    </source>
</evidence>
<evidence type="ECO:0000313" key="3">
    <source>
        <dbReference type="Proteomes" id="UP000185924"/>
    </source>
</evidence>
<dbReference type="RefSeq" id="WP_076421543.1">
    <property type="nucleotide sequence ID" value="NZ_FTNM01000002.1"/>
</dbReference>
<evidence type="ECO:0000313" key="2">
    <source>
        <dbReference type="EMBL" id="SIQ83840.1"/>
    </source>
</evidence>
<protein>
    <recommendedName>
        <fullName evidence="4">Lipoprotein</fullName>
    </recommendedName>
</protein>
<feature type="chain" id="PRO_5012275193" description="Lipoprotein" evidence="1">
    <location>
        <begin position="22"/>
        <end position="206"/>
    </location>
</feature>
<keyword evidence="1" id="KW-0732">Signal</keyword>
<dbReference type="OrthoDB" id="849973at2"/>
<gene>
    <name evidence="2" type="ORF">SAMN05421545_1307</name>
</gene>
<feature type="signal peptide" evidence="1">
    <location>
        <begin position="1"/>
        <end position="21"/>
    </location>
</feature>
<dbReference type="PROSITE" id="PS51257">
    <property type="entry name" value="PROKAR_LIPOPROTEIN"/>
    <property type="match status" value="1"/>
</dbReference>
<dbReference type="Proteomes" id="UP000185924">
    <property type="component" value="Unassembled WGS sequence"/>
</dbReference>
<reference evidence="3" key="1">
    <citation type="submission" date="2017-01" db="EMBL/GenBank/DDBJ databases">
        <authorList>
            <person name="Varghese N."/>
            <person name="Submissions S."/>
        </authorList>
    </citation>
    <scope>NUCLEOTIDE SEQUENCE [LARGE SCALE GENOMIC DNA]</scope>
    <source>
        <strain evidence="3">DM9</strain>
    </source>
</reference>